<reference evidence="4" key="2">
    <citation type="submission" date="2017-01" db="EMBL/GenBank/DDBJ databases">
        <authorList>
            <person name="Varghese N."/>
            <person name="Submissions S."/>
        </authorList>
    </citation>
    <scope>NUCLEOTIDE SEQUENCE [LARGE SCALE GENOMIC DNA]</scope>
    <source>
        <strain evidence="4">DSM 21068</strain>
    </source>
</reference>
<evidence type="ECO:0000313" key="4">
    <source>
        <dbReference type="Proteomes" id="UP000186246"/>
    </source>
</evidence>
<keyword evidence="5" id="KW-1185">Reference proteome</keyword>
<gene>
    <name evidence="2" type="ORF">B0A70_02630</name>
    <name evidence="3" type="ORF">SAMN05421796_102263</name>
</gene>
<evidence type="ECO:0000313" key="5">
    <source>
        <dbReference type="Proteomes" id="UP000238314"/>
    </source>
</evidence>
<dbReference type="Proteomes" id="UP000238314">
    <property type="component" value="Unassembled WGS sequence"/>
</dbReference>
<evidence type="ECO:0000313" key="2">
    <source>
        <dbReference type="EMBL" id="PQA97575.1"/>
    </source>
</evidence>
<protein>
    <submittedName>
        <fullName evidence="3">Uncharacterized protein</fullName>
    </submittedName>
</protein>
<dbReference type="EMBL" id="FTOJ01000002">
    <property type="protein sequence ID" value="SIS72342.1"/>
    <property type="molecule type" value="Genomic_DNA"/>
</dbReference>
<name>A0A1N7LEU5_9FLAO</name>
<evidence type="ECO:0000256" key="1">
    <source>
        <dbReference type="SAM" id="SignalP"/>
    </source>
</evidence>
<sequence length="145" mass="16144">MKKILYSLFLFASVSVFAQKDLSTKFAIADGNVGTVAMFEARKAWVQSINVLKNPAALTEDLKKYSFLAENGLATVKFKKSYGTLDFISLNSLNKQSGISPETPVFIDGYEFTDTKINIFADLMAKSEIKDYNGKKTLFITSIKK</sequence>
<keyword evidence="1" id="KW-0732">Signal</keyword>
<feature type="chain" id="PRO_5044563751" evidence="1">
    <location>
        <begin position="19"/>
        <end position="145"/>
    </location>
</feature>
<reference evidence="2 5" key="1">
    <citation type="submission" date="2016-11" db="EMBL/GenBank/DDBJ databases">
        <title>Whole genomes of Flavobacteriaceae.</title>
        <authorList>
            <person name="Stine C."/>
            <person name="Li C."/>
            <person name="Tadesse D."/>
        </authorList>
    </citation>
    <scope>NUCLEOTIDE SEQUENCE [LARGE SCALE GENOMIC DNA]</scope>
    <source>
        <strain evidence="2 5">DSM 21068</strain>
    </source>
</reference>
<proteinExistence type="predicted"/>
<dbReference type="AlphaFoldDB" id="A0A1N7LEU5"/>
<reference evidence="3" key="3">
    <citation type="submission" date="2017-01" db="EMBL/GenBank/DDBJ databases">
        <authorList>
            <person name="Mah S.A."/>
            <person name="Swanson W.J."/>
            <person name="Moy G.W."/>
            <person name="Vacquier V.D."/>
        </authorList>
    </citation>
    <scope>NUCLEOTIDE SEQUENCE [LARGE SCALE GENOMIC DNA]</scope>
    <source>
        <strain evidence="3">DSM 21068</strain>
    </source>
</reference>
<dbReference type="Proteomes" id="UP000186246">
    <property type="component" value="Unassembled WGS sequence"/>
</dbReference>
<evidence type="ECO:0000313" key="3">
    <source>
        <dbReference type="EMBL" id="SIS72342.1"/>
    </source>
</evidence>
<dbReference type="RefSeq" id="WP_076450576.1">
    <property type="nucleotide sequence ID" value="NZ_FTOJ01000002.1"/>
</dbReference>
<accession>A0A1N7LEU5</accession>
<dbReference type="EMBL" id="MUGO01000002">
    <property type="protein sequence ID" value="PQA97575.1"/>
    <property type="molecule type" value="Genomic_DNA"/>
</dbReference>
<feature type="signal peptide" evidence="1">
    <location>
        <begin position="1"/>
        <end position="18"/>
    </location>
</feature>
<organism evidence="3 4">
    <name type="scientific">Chryseobacterium piscicola</name>
    <dbReference type="NCBI Taxonomy" id="551459"/>
    <lineage>
        <taxon>Bacteria</taxon>
        <taxon>Pseudomonadati</taxon>
        <taxon>Bacteroidota</taxon>
        <taxon>Flavobacteriia</taxon>
        <taxon>Flavobacteriales</taxon>
        <taxon>Weeksellaceae</taxon>
        <taxon>Chryseobacterium group</taxon>
        <taxon>Chryseobacterium</taxon>
    </lineage>
</organism>
<dbReference type="OrthoDB" id="1272742at2"/>